<keyword evidence="1" id="KW-0472">Membrane</keyword>
<accession>A0A087VTY8</accession>
<evidence type="ECO:0000313" key="3">
    <source>
        <dbReference type="EMBL" id="AIC91791.1"/>
    </source>
</evidence>
<dbReference type="HOGENOM" id="CLU_120384_1_0_11"/>
<gene>
    <name evidence="3" type="ORF">BINDI_0511</name>
</gene>
<sequence>MRFLGNIIWLLLGGLAISLCWALIGIILCFTIVGIPLGAQAFKMAGLTLSPFGHSVAYQGRFGSALANLLWLVLGGWWLALSYFVAGLINLATIVGIPFGIQSFKMAKLALMPFGAVIR</sequence>
<dbReference type="PIRSF" id="PIRSF028777">
    <property type="entry name" value="UCP028777"/>
    <property type="match status" value="1"/>
</dbReference>
<dbReference type="InterPro" id="IPR005185">
    <property type="entry name" value="YccF"/>
</dbReference>
<name>A0A087VTY8_9BIFI</name>
<dbReference type="RefSeq" id="WP_033489949.1">
    <property type="nucleotide sequence ID" value="NZ_CP006018.1"/>
</dbReference>
<dbReference type="InterPro" id="IPR052937">
    <property type="entry name" value="Inner_membrane_protein"/>
</dbReference>
<feature type="transmembrane region" description="Helical" evidence="1">
    <location>
        <begin position="77"/>
        <end position="101"/>
    </location>
</feature>
<keyword evidence="1" id="KW-1133">Transmembrane helix</keyword>
<keyword evidence="1" id="KW-0812">Transmembrane</keyword>
<dbReference type="OrthoDB" id="3238663at2"/>
<dbReference type="Proteomes" id="UP000028569">
    <property type="component" value="Chromosome"/>
</dbReference>
<dbReference type="Pfam" id="PF03733">
    <property type="entry name" value="YccF"/>
    <property type="match status" value="2"/>
</dbReference>
<evidence type="ECO:0000313" key="4">
    <source>
        <dbReference type="Proteomes" id="UP000028569"/>
    </source>
</evidence>
<reference evidence="3 4" key="1">
    <citation type="journal article" date="2014" name="Appl. Environ. Microbiol.">
        <title>Genomic encyclopedia of type strains of the genus Bifidobacterium.</title>
        <authorList>
            <person name="Milani C."/>
            <person name="Lugli G.A."/>
            <person name="Duranti S."/>
            <person name="Turroni F."/>
            <person name="Bottacini F."/>
            <person name="Mangifesta M."/>
            <person name="Sanchez B."/>
            <person name="Viappiani A."/>
            <person name="Mancabelli L."/>
            <person name="Taminiau B."/>
            <person name="Delcenserie V."/>
            <person name="Barrangou R."/>
            <person name="Margolles A."/>
            <person name="van Sinderen D."/>
            <person name="Ventura M."/>
        </authorList>
    </citation>
    <scope>NUCLEOTIDE SEQUENCE [LARGE SCALE GENOMIC DNA]</scope>
    <source>
        <strain evidence="3 4">LMG 11587</strain>
    </source>
</reference>
<dbReference type="InterPro" id="IPR031308">
    <property type="entry name" value="UCP028777"/>
</dbReference>
<organism evidence="3 4">
    <name type="scientific">Bifidobacterium [indicum] DSM 20214 = LMG 11587</name>
    <dbReference type="NCBI Taxonomy" id="1341694"/>
    <lineage>
        <taxon>Bacteria</taxon>
        <taxon>Bacillati</taxon>
        <taxon>Actinomycetota</taxon>
        <taxon>Actinomycetes</taxon>
        <taxon>Bifidobacteriales</taxon>
        <taxon>Bifidobacteriaceae</taxon>
        <taxon>Bifidobacterium</taxon>
    </lineage>
</organism>
<evidence type="ECO:0000259" key="2">
    <source>
        <dbReference type="Pfam" id="PF03733"/>
    </source>
</evidence>
<dbReference type="EMBL" id="CP006018">
    <property type="protein sequence ID" value="AIC91791.1"/>
    <property type="molecule type" value="Genomic_DNA"/>
</dbReference>
<dbReference type="PANTHER" id="PTHR42903">
    <property type="entry name" value="INNER MEMBRANE PROTEIN YCCF"/>
    <property type="match status" value="1"/>
</dbReference>
<feature type="transmembrane region" description="Helical" evidence="1">
    <location>
        <begin position="7"/>
        <end position="35"/>
    </location>
</feature>
<dbReference type="GO" id="GO:0005886">
    <property type="term" value="C:plasma membrane"/>
    <property type="evidence" value="ECO:0007669"/>
    <property type="project" value="TreeGrafter"/>
</dbReference>
<proteinExistence type="predicted"/>
<protein>
    <submittedName>
        <fullName evidence="3">Putative membrane protein</fullName>
    </submittedName>
</protein>
<evidence type="ECO:0000256" key="1">
    <source>
        <dbReference type="SAM" id="Phobius"/>
    </source>
</evidence>
<dbReference type="NCBIfam" id="NF008740">
    <property type="entry name" value="PRK11770.1-2"/>
    <property type="match status" value="1"/>
</dbReference>
<dbReference type="KEGG" id="bii:BINDI_0511"/>
<feature type="domain" description="Inner membrane component" evidence="2">
    <location>
        <begin position="4"/>
        <end position="53"/>
    </location>
</feature>
<feature type="domain" description="Inner membrane component" evidence="2">
    <location>
        <begin position="66"/>
        <end position="115"/>
    </location>
</feature>
<dbReference type="AlphaFoldDB" id="A0A087VTY8"/>
<dbReference type="PANTHER" id="PTHR42903:SF1">
    <property type="entry name" value="INNER MEMBRANE PROTEIN YCCF"/>
    <property type="match status" value="1"/>
</dbReference>
<keyword evidence="4" id="KW-1185">Reference proteome</keyword>